<organism evidence="3 4">
    <name type="scientific">Desulfuribacillus alkaliarsenatis</name>
    <dbReference type="NCBI Taxonomy" id="766136"/>
    <lineage>
        <taxon>Bacteria</taxon>
        <taxon>Bacillati</taxon>
        <taxon>Bacillota</taxon>
        <taxon>Desulfuribacillia</taxon>
        <taxon>Desulfuribacillales</taxon>
        <taxon>Desulfuribacillaceae</taxon>
        <taxon>Desulfuribacillus</taxon>
    </lineage>
</organism>
<reference evidence="3 4" key="1">
    <citation type="submission" date="2016-09" db="EMBL/GenBank/DDBJ databases">
        <title>Draft genome sequence for the type strain of Desulfuribacillus alkaliarsenatis AHT28, an obligately anaerobic, sulfidogenic bacterium isolated from Russian soda lake sediments.</title>
        <authorList>
            <person name="Abin C.A."/>
            <person name="Hollibaugh J.T."/>
        </authorList>
    </citation>
    <scope>NUCLEOTIDE SEQUENCE [LARGE SCALE GENOMIC DNA]</scope>
    <source>
        <strain evidence="3 4">AHT28</strain>
    </source>
</reference>
<feature type="transmembrane region" description="Helical" evidence="2">
    <location>
        <begin position="34"/>
        <end position="56"/>
    </location>
</feature>
<feature type="coiled-coil region" evidence="1">
    <location>
        <begin position="131"/>
        <end position="158"/>
    </location>
</feature>
<evidence type="ECO:0000313" key="3">
    <source>
        <dbReference type="EMBL" id="OEF98664.1"/>
    </source>
</evidence>
<keyword evidence="2" id="KW-1133">Transmembrane helix</keyword>
<keyword evidence="2" id="KW-0812">Transmembrane</keyword>
<evidence type="ECO:0000313" key="4">
    <source>
        <dbReference type="Proteomes" id="UP000094296"/>
    </source>
</evidence>
<feature type="coiled-coil region" evidence="1">
    <location>
        <begin position="75"/>
        <end position="102"/>
    </location>
</feature>
<dbReference type="AlphaFoldDB" id="A0A1E5G7F0"/>
<accession>A0A1E5G7F0</accession>
<keyword evidence="2" id="KW-0472">Membrane</keyword>
<keyword evidence="1" id="KW-0175">Coiled coil</keyword>
<protein>
    <submittedName>
        <fullName evidence="3">Uncharacterized protein</fullName>
    </submittedName>
</protein>
<name>A0A1E5G7F0_9FIRM</name>
<dbReference type="RefSeq" id="WP_069642156.1">
    <property type="nucleotide sequence ID" value="NZ_MIJE01000001.1"/>
</dbReference>
<sequence length="162" mass="18489">MSDYNYEYATRSTQQSMGSLDRATKNNKKKPLKIFIGFLAVLVIWAGLFWVGYTYAINYINESQKLITAEIASINQSNMNTIDNFNAELVKLQAEIQSVNKDIVLVVDQLSFIQEELELTGQTMTGSDQTRQALTARIADLDRQLDELRLQLIRLEEAARVY</sequence>
<dbReference type="Proteomes" id="UP000094296">
    <property type="component" value="Unassembled WGS sequence"/>
</dbReference>
<keyword evidence="4" id="KW-1185">Reference proteome</keyword>
<gene>
    <name evidence="3" type="ORF">BHF68_03110</name>
</gene>
<evidence type="ECO:0000256" key="1">
    <source>
        <dbReference type="SAM" id="Coils"/>
    </source>
</evidence>
<comment type="caution">
    <text evidence="3">The sequence shown here is derived from an EMBL/GenBank/DDBJ whole genome shotgun (WGS) entry which is preliminary data.</text>
</comment>
<evidence type="ECO:0000256" key="2">
    <source>
        <dbReference type="SAM" id="Phobius"/>
    </source>
</evidence>
<dbReference type="STRING" id="766136.BHF68_03110"/>
<proteinExistence type="predicted"/>
<dbReference type="EMBL" id="MIJE01000001">
    <property type="protein sequence ID" value="OEF98664.1"/>
    <property type="molecule type" value="Genomic_DNA"/>
</dbReference>
<dbReference type="OrthoDB" id="2927821at2"/>